<dbReference type="Pfam" id="PF10342">
    <property type="entry name" value="Kre9_KNH"/>
    <property type="match status" value="1"/>
</dbReference>
<evidence type="ECO:0000256" key="1">
    <source>
        <dbReference type="ARBA" id="ARBA00022729"/>
    </source>
</evidence>
<keyword evidence="1 3" id="KW-0732">Signal</keyword>
<feature type="compositionally biased region" description="Low complexity" evidence="2">
    <location>
        <begin position="127"/>
        <end position="159"/>
    </location>
</feature>
<feature type="signal peptide" evidence="3">
    <location>
        <begin position="1"/>
        <end position="30"/>
    </location>
</feature>
<feature type="compositionally biased region" description="Low complexity" evidence="2">
    <location>
        <begin position="175"/>
        <end position="188"/>
    </location>
</feature>
<proteinExistence type="predicted"/>
<evidence type="ECO:0000313" key="5">
    <source>
        <dbReference type="EMBL" id="RPB29197.1"/>
    </source>
</evidence>
<dbReference type="InterPro" id="IPR052982">
    <property type="entry name" value="SRP1/TIP1-like"/>
</dbReference>
<dbReference type="InterPro" id="IPR018466">
    <property type="entry name" value="Kre9/Knh1-like_N"/>
</dbReference>
<evidence type="ECO:0000313" key="6">
    <source>
        <dbReference type="Proteomes" id="UP000267821"/>
    </source>
</evidence>
<sequence>MKFFVSATTAVTFFAVLASAYNGFANPAEGEVIPAGKPYLIKWTADTEGPVALTLRKGPRNNLDTLYQIVMLEYNWGNYTWDVPANTPAGKDYAFEMKWGKDPRPEDVNYTGHFEITSDAQEGDYKSSTTESPSSGTSTETATETATATATETPISTGTGESHSNTTVPTGSKNSTTRTSSGPTSTPPVKDDASSADIIGASVGMAAAVALAAAALL</sequence>
<dbReference type="OrthoDB" id="5589325at2759"/>
<evidence type="ECO:0000256" key="2">
    <source>
        <dbReference type="SAM" id="MobiDB-lite"/>
    </source>
</evidence>
<dbReference type="PANTHER" id="PTHR40633:SF1">
    <property type="entry name" value="GPI ANCHORED SERINE-THREONINE RICH PROTEIN (AFU_ORTHOLOGUE AFUA_1G03630)"/>
    <property type="match status" value="1"/>
</dbReference>
<feature type="chain" id="PRO_5018208729" description="Yeast cell wall synthesis Kre9/Knh1-like N-terminal domain-containing protein" evidence="3">
    <location>
        <begin position="31"/>
        <end position="217"/>
    </location>
</feature>
<organism evidence="5 6">
    <name type="scientific">Terfezia boudieri ATCC MYA-4762</name>
    <dbReference type="NCBI Taxonomy" id="1051890"/>
    <lineage>
        <taxon>Eukaryota</taxon>
        <taxon>Fungi</taxon>
        <taxon>Dikarya</taxon>
        <taxon>Ascomycota</taxon>
        <taxon>Pezizomycotina</taxon>
        <taxon>Pezizomycetes</taxon>
        <taxon>Pezizales</taxon>
        <taxon>Pezizaceae</taxon>
        <taxon>Terfezia</taxon>
    </lineage>
</organism>
<keyword evidence="6" id="KW-1185">Reference proteome</keyword>
<reference evidence="5 6" key="1">
    <citation type="journal article" date="2018" name="Nat. Ecol. Evol.">
        <title>Pezizomycetes genomes reveal the molecular basis of ectomycorrhizal truffle lifestyle.</title>
        <authorList>
            <person name="Murat C."/>
            <person name="Payen T."/>
            <person name="Noel B."/>
            <person name="Kuo A."/>
            <person name="Morin E."/>
            <person name="Chen J."/>
            <person name="Kohler A."/>
            <person name="Krizsan K."/>
            <person name="Balestrini R."/>
            <person name="Da Silva C."/>
            <person name="Montanini B."/>
            <person name="Hainaut M."/>
            <person name="Levati E."/>
            <person name="Barry K.W."/>
            <person name="Belfiori B."/>
            <person name="Cichocki N."/>
            <person name="Clum A."/>
            <person name="Dockter R.B."/>
            <person name="Fauchery L."/>
            <person name="Guy J."/>
            <person name="Iotti M."/>
            <person name="Le Tacon F."/>
            <person name="Lindquist E.A."/>
            <person name="Lipzen A."/>
            <person name="Malagnac F."/>
            <person name="Mello A."/>
            <person name="Molinier V."/>
            <person name="Miyauchi S."/>
            <person name="Poulain J."/>
            <person name="Riccioni C."/>
            <person name="Rubini A."/>
            <person name="Sitrit Y."/>
            <person name="Splivallo R."/>
            <person name="Traeger S."/>
            <person name="Wang M."/>
            <person name="Zifcakova L."/>
            <person name="Wipf D."/>
            <person name="Zambonelli A."/>
            <person name="Paolocci F."/>
            <person name="Nowrousian M."/>
            <person name="Ottonello S."/>
            <person name="Baldrian P."/>
            <person name="Spatafora J.W."/>
            <person name="Henrissat B."/>
            <person name="Nagy L.G."/>
            <person name="Aury J.M."/>
            <person name="Wincker P."/>
            <person name="Grigoriev I.V."/>
            <person name="Bonfante P."/>
            <person name="Martin F.M."/>
        </authorList>
    </citation>
    <scope>NUCLEOTIDE SEQUENCE [LARGE SCALE GENOMIC DNA]</scope>
    <source>
        <strain evidence="5 6">ATCC MYA-4762</strain>
    </source>
</reference>
<evidence type="ECO:0000256" key="3">
    <source>
        <dbReference type="SAM" id="SignalP"/>
    </source>
</evidence>
<dbReference type="PANTHER" id="PTHR40633">
    <property type="entry name" value="MATRIX PROTEIN, PUTATIVE (AFU_ORTHOLOGUE AFUA_8G05410)-RELATED"/>
    <property type="match status" value="1"/>
</dbReference>
<accession>A0A3N4M2E3</accession>
<gene>
    <name evidence="5" type="ORF">L211DRAFT_845193</name>
</gene>
<feature type="domain" description="Yeast cell wall synthesis Kre9/Knh1-like N-terminal" evidence="4">
    <location>
        <begin position="26"/>
        <end position="116"/>
    </location>
</feature>
<feature type="region of interest" description="Disordered" evidence="2">
    <location>
        <begin position="116"/>
        <end position="193"/>
    </location>
</feature>
<dbReference type="InParanoid" id="A0A3N4M2E3"/>
<dbReference type="Proteomes" id="UP000267821">
    <property type="component" value="Unassembled WGS sequence"/>
</dbReference>
<evidence type="ECO:0000259" key="4">
    <source>
        <dbReference type="Pfam" id="PF10342"/>
    </source>
</evidence>
<feature type="compositionally biased region" description="Polar residues" evidence="2">
    <location>
        <begin position="160"/>
        <end position="174"/>
    </location>
</feature>
<dbReference type="AlphaFoldDB" id="A0A3N4M2E3"/>
<name>A0A3N4M2E3_9PEZI</name>
<protein>
    <recommendedName>
        <fullName evidence="4">Yeast cell wall synthesis Kre9/Knh1-like N-terminal domain-containing protein</fullName>
    </recommendedName>
</protein>
<dbReference type="EMBL" id="ML121528">
    <property type="protein sequence ID" value="RPB29197.1"/>
    <property type="molecule type" value="Genomic_DNA"/>
</dbReference>